<dbReference type="EMBL" id="CP036501">
    <property type="protein sequence ID" value="UZP74275.1"/>
    <property type="molecule type" value="Genomic_DNA"/>
</dbReference>
<gene>
    <name evidence="2" type="ORF">E0F26_05730</name>
</gene>
<keyword evidence="1" id="KW-0472">Membrane</keyword>
<dbReference type="Pfam" id="PF07963">
    <property type="entry name" value="N_methyl"/>
    <property type="match status" value="1"/>
</dbReference>
<dbReference type="InterPro" id="IPR012902">
    <property type="entry name" value="N_methyl_site"/>
</dbReference>
<dbReference type="NCBIfam" id="TIGR02532">
    <property type="entry name" value="IV_pilin_GFxxxE"/>
    <property type="match status" value="1"/>
</dbReference>
<name>A0ABY6Q5T9_9GAMM</name>
<dbReference type="SUPFAM" id="SSF54523">
    <property type="entry name" value="Pili subunits"/>
    <property type="match status" value="1"/>
</dbReference>
<keyword evidence="3" id="KW-1185">Reference proteome</keyword>
<reference evidence="2 3" key="1">
    <citation type="submission" date="2019-02" db="EMBL/GenBank/DDBJ databases">
        <title>Halieaceae_genomes.</title>
        <authorList>
            <person name="Li S.-H."/>
        </authorList>
    </citation>
    <scope>NUCLEOTIDE SEQUENCE [LARGE SCALE GENOMIC DNA]</scope>
    <source>
        <strain evidence="2 3">JH123</strain>
    </source>
</reference>
<keyword evidence="1" id="KW-1133">Transmembrane helix</keyword>
<accession>A0ABY6Q5T9</accession>
<protein>
    <submittedName>
        <fullName evidence="2">Prepilin-type N-terminal cleavage/methylation domain-containing protein</fullName>
    </submittedName>
</protein>
<evidence type="ECO:0000313" key="2">
    <source>
        <dbReference type="EMBL" id="UZP74275.1"/>
    </source>
</evidence>
<dbReference type="PROSITE" id="PS00409">
    <property type="entry name" value="PROKAR_NTER_METHYL"/>
    <property type="match status" value="1"/>
</dbReference>
<dbReference type="Gene3D" id="3.30.700.10">
    <property type="entry name" value="Glycoprotein, Type 4 Pilin"/>
    <property type="match status" value="1"/>
</dbReference>
<evidence type="ECO:0000313" key="3">
    <source>
        <dbReference type="Proteomes" id="UP001317963"/>
    </source>
</evidence>
<organism evidence="2 3">
    <name type="scientific">Candidatus Paraluminiphilus aquimaris</name>
    <dbReference type="NCBI Taxonomy" id="2518994"/>
    <lineage>
        <taxon>Bacteria</taxon>
        <taxon>Pseudomonadati</taxon>
        <taxon>Pseudomonadota</taxon>
        <taxon>Gammaproteobacteria</taxon>
        <taxon>Cellvibrionales</taxon>
        <taxon>Halieaceae</taxon>
        <taxon>Candidatus Paraluminiphilus</taxon>
    </lineage>
</organism>
<sequence length="139" mass="15415">MPQQVKSGGTLKEARSKSGFSLIELAVVLAIIGILASISYPSYLHQVARSTMTEGRLYLEVLAALQAQSRLENGRFLLLEDLLDKASPSSRMAKSFEVSQTLSPDFLRFRILLVPKAGKDLLGPMTLDNWGQFHSDYAW</sequence>
<dbReference type="RefSeq" id="WP_279243087.1">
    <property type="nucleotide sequence ID" value="NZ_CP036501.1"/>
</dbReference>
<dbReference type="Proteomes" id="UP001317963">
    <property type="component" value="Chromosome"/>
</dbReference>
<evidence type="ECO:0000256" key="1">
    <source>
        <dbReference type="SAM" id="Phobius"/>
    </source>
</evidence>
<keyword evidence="1" id="KW-0812">Transmembrane</keyword>
<dbReference type="InterPro" id="IPR045584">
    <property type="entry name" value="Pilin-like"/>
</dbReference>
<feature type="transmembrane region" description="Helical" evidence="1">
    <location>
        <begin position="20"/>
        <end position="40"/>
    </location>
</feature>
<proteinExistence type="predicted"/>